<evidence type="ECO:0000256" key="1">
    <source>
        <dbReference type="SAM" id="Phobius"/>
    </source>
</evidence>
<organism evidence="2 3">
    <name type="scientific">Chitinibacter bivalviorum</name>
    <dbReference type="NCBI Taxonomy" id="2739434"/>
    <lineage>
        <taxon>Bacteria</taxon>
        <taxon>Pseudomonadati</taxon>
        <taxon>Pseudomonadota</taxon>
        <taxon>Betaproteobacteria</taxon>
        <taxon>Neisseriales</taxon>
        <taxon>Chitinibacteraceae</taxon>
        <taxon>Chitinibacter</taxon>
    </lineage>
</organism>
<dbReference type="Proteomes" id="UP000509597">
    <property type="component" value="Chromosome"/>
</dbReference>
<sequence length="71" mass="7560">MSVKTTVKNALVAVAVGVVAMMVYDKIKAMKAQADADEAKKTINNTSRFPGIPLPTEGPINLSTDDTVLRI</sequence>
<proteinExistence type="predicted"/>
<keyword evidence="1" id="KW-0812">Transmembrane</keyword>
<keyword evidence="1" id="KW-0472">Membrane</keyword>
<accession>A0A7H9BFW6</accession>
<name>A0A7H9BFW6_9NEIS</name>
<evidence type="ECO:0000313" key="3">
    <source>
        <dbReference type="Proteomes" id="UP000509597"/>
    </source>
</evidence>
<protein>
    <submittedName>
        <fullName evidence="2">Uncharacterized protein</fullName>
    </submittedName>
</protein>
<evidence type="ECO:0000313" key="2">
    <source>
        <dbReference type="EMBL" id="QLG87603.1"/>
    </source>
</evidence>
<dbReference type="EMBL" id="CP058627">
    <property type="protein sequence ID" value="QLG87603.1"/>
    <property type="molecule type" value="Genomic_DNA"/>
</dbReference>
<gene>
    <name evidence="2" type="ORF">HQ393_04660</name>
</gene>
<dbReference type="RefSeq" id="WP_179357685.1">
    <property type="nucleotide sequence ID" value="NZ_CP058627.1"/>
</dbReference>
<keyword evidence="3" id="KW-1185">Reference proteome</keyword>
<feature type="transmembrane region" description="Helical" evidence="1">
    <location>
        <begin position="6"/>
        <end position="24"/>
    </location>
</feature>
<dbReference type="AlphaFoldDB" id="A0A7H9BFW6"/>
<reference evidence="2 3" key="1">
    <citation type="submission" date="2020-07" db="EMBL/GenBank/DDBJ databases">
        <title>Complete genome sequence of Chitinibacter sp. 2T18.</title>
        <authorList>
            <person name="Bae J.-W."/>
            <person name="Choi J.-W."/>
        </authorList>
    </citation>
    <scope>NUCLEOTIDE SEQUENCE [LARGE SCALE GENOMIC DNA]</scope>
    <source>
        <strain evidence="2 3">2T18</strain>
    </source>
</reference>
<dbReference type="KEGG" id="chiz:HQ393_04660"/>
<keyword evidence="1" id="KW-1133">Transmembrane helix</keyword>